<organism evidence="7 8">
    <name type="scientific">Nadsonia fulvescens var. elongata DSM 6958</name>
    <dbReference type="NCBI Taxonomy" id="857566"/>
    <lineage>
        <taxon>Eukaryota</taxon>
        <taxon>Fungi</taxon>
        <taxon>Dikarya</taxon>
        <taxon>Ascomycota</taxon>
        <taxon>Saccharomycotina</taxon>
        <taxon>Dipodascomycetes</taxon>
        <taxon>Dipodascales</taxon>
        <taxon>Dipodascales incertae sedis</taxon>
        <taxon>Nadsonia</taxon>
    </lineage>
</organism>
<dbReference type="Proteomes" id="UP000095009">
    <property type="component" value="Unassembled WGS sequence"/>
</dbReference>
<dbReference type="PANTHER" id="PTHR15818:SF2">
    <property type="entry name" value="G-PATCH DOMAIN AND KOW MOTIFS-CONTAINING PROTEIN"/>
    <property type="match status" value="1"/>
</dbReference>
<comment type="subcellular location">
    <subcellularLocation>
        <location evidence="1 4">Nucleus</location>
    </subcellularLocation>
</comment>
<evidence type="ECO:0000256" key="4">
    <source>
        <dbReference type="RuleBase" id="RU369096"/>
    </source>
</evidence>
<dbReference type="AlphaFoldDB" id="A0A1E3PII6"/>
<gene>
    <name evidence="7" type="ORF">NADFUDRAFT_52376</name>
</gene>
<evidence type="ECO:0000259" key="6">
    <source>
        <dbReference type="Pfam" id="PF12656"/>
    </source>
</evidence>
<comment type="function">
    <text evidence="4">Involved in spliceosome maturation and the first step of pre-mRNA splicing.</text>
</comment>
<keyword evidence="4" id="KW-0747">Spliceosome</keyword>
<proteinExistence type="inferred from homology"/>
<dbReference type="GO" id="GO:0000398">
    <property type="term" value="P:mRNA splicing, via spliceosome"/>
    <property type="evidence" value="ECO:0007669"/>
    <property type="project" value="UniProtKB-UniRule"/>
</dbReference>
<dbReference type="OrthoDB" id="5577072at2759"/>
<accession>A0A1E3PII6</accession>
<evidence type="ECO:0000313" key="7">
    <source>
        <dbReference type="EMBL" id="ODQ64752.1"/>
    </source>
</evidence>
<dbReference type="GO" id="GO:0005681">
    <property type="term" value="C:spliceosomal complex"/>
    <property type="evidence" value="ECO:0007669"/>
    <property type="project" value="UniProtKB-UniRule"/>
</dbReference>
<evidence type="ECO:0000256" key="5">
    <source>
        <dbReference type="SAM" id="MobiDB-lite"/>
    </source>
</evidence>
<keyword evidence="4" id="KW-0508">mRNA splicing</keyword>
<evidence type="ECO:0000313" key="8">
    <source>
        <dbReference type="Proteomes" id="UP000095009"/>
    </source>
</evidence>
<feature type="compositionally biased region" description="Basic and acidic residues" evidence="5">
    <location>
        <begin position="342"/>
        <end position="435"/>
    </location>
</feature>
<dbReference type="InterPro" id="IPR026822">
    <property type="entry name" value="Spp2/MOS2_G-patch"/>
</dbReference>
<dbReference type="Pfam" id="PF12656">
    <property type="entry name" value="G-patch_2"/>
    <property type="match status" value="1"/>
</dbReference>
<keyword evidence="4" id="KW-0507">mRNA processing</keyword>
<dbReference type="EMBL" id="KV454411">
    <property type="protein sequence ID" value="ODQ64752.1"/>
    <property type="molecule type" value="Genomic_DNA"/>
</dbReference>
<feature type="compositionally biased region" description="Basic and acidic residues" evidence="5">
    <location>
        <begin position="251"/>
        <end position="265"/>
    </location>
</feature>
<sequence>MEPEKKPLYPKTTFSLKALSTNNLNRSVLVQGNAFDTSSISLPGVPRPLGHGSDDEDENDLVIEGEQIVEAVDLSSFSRGKNEDELVIPVVRNKDWRIESLKRRGVYIPPNQTQKVNEEDYENKDRLGYGINNMRDSSNNSTMTGGSVVDEVRIESPIASSRSYITDEEAARKALIEGNEMTDDSFVLPLPSSSLFDGGNLTEEEAYKRDIESRPDMASLDAYARVPVEKFGAALLRGMTERPKNSSITKTEVHDSKKKEYEVKQRPSLLGLGAKPMSHAVEEPGSWGKATSKRSNRAEKSYVPVVLINKTTGEVVDENCETDIVRESVEDKNKESGGPSTKKSESNRDYHRDKHGDSRRRSEGYRDRESRSKRYRTSSRERRDHYGDTHRDRDRQSRTDRDRYSRSDHDRYSRNGHDKHSLGGRERSSRRENNR</sequence>
<comment type="similarity">
    <text evidence="2 4">Belongs to the SPP2 family.</text>
</comment>
<feature type="region of interest" description="Disordered" evidence="5">
    <location>
        <begin position="326"/>
        <end position="435"/>
    </location>
</feature>
<name>A0A1E3PII6_9ASCO</name>
<dbReference type="InterPro" id="IPR045166">
    <property type="entry name" value="Spp2-like"/>
</dbReference>
<reference evidence="7 8" key="1">
    <citation type="journal article" date="2016" name="Proc. Natl. Acad. Sci. U.S.A.">
        <title>Comparative genomics of biotechnologically important yeasts.</title>
        <authorList>
            <person name="Riley R."/>
            <person name="Haridas S."/>
            <person name="Wolfe K.H."/>
            <person name="Lopes M.R."/>
            <person name="Hittinger C.T."/>
            <person name="Goeker M."/>
            <person name="Salamov A.A."/>
            <person name="Wisecaver J.H."/>
            <person name="Long T.M."/>
            <person name="Calvey C.H."/>
            <person name="Aerts A.L."/>
            <person name="Barry K.W."/>
            <person name="Choi C."/>
            <person name="Clum A."/>
            <person name="Coughlan A.Y."/>
            <person name="Deshpande S."/>
            <person name="Douglass A.P."/>
            <person name="Hanson S.J."/>
            <person name="Klenk H.-P."/>
            <person name="LaButti K.M."/>
            <person name="Lapidus A."/>
            <person name="Lindquist E.A."/>
            <person name="Lipzen A.M."/>
            <person name="Meier-Kolthoff J.P."/>
            <person name="Ohm R.A."/>
            <person name="Otillar R.P."/>
            <person name="Pangilinan J.L."/>
            <person name="Peng Y."/>
            <person name="Rokas A."/>
            <person name="Rosa C.A."/>
            <person name="Scheuner C."/>
            <person name="Sibirny A.A."/>
            <person name="Slot J.C."/>
            <person name="Stielow J.B."/>
            <person name="Sun H."/>
            <person name="Kurtzman C.P."/>
            <person name="Blackwell M."/>
            <person name="Grigoriev I.V."/>
            <person name="Jeffries T.W."/>
        </authorList>
    </citation>
    <scope>NUCLEOTIDE SEQUENCE [LARGE SCALE GENOMIC DNA]</scope>
    <source>
        <strain evidence="7 8">DSM 6958</strain>
    </source>
</reference>
<evidence type="ECO:0000256" key="3">
    <source>
        <dbReference type="ARBA" id="ARBA00023242"/>
    </source>
</evidence>
<keyword evidence="3 4" id="KW-0539">Nucleus</keyword>
<evidence type="ECO:0000256" key="2">
    <source>
        <dbReference type="ARBA" id="ARBA00008576"/>
    </source>
</evidence>
<feature type="domain" description="Spp2/MOS2 G-patch" evidence="6">
    <location>
        <begin position="215"/>
        <end position="277"/>
    </location>
</feature>
<feature type="compositionally biased region" description="Basic and acidic residues" evidence="5">
    <location>
        <begin position="326"/>
        <end position="335"/>
    </location>
</feature>
<keyword evidence="8" id="KW-1185">Reference proteome</keyword>
<dbReference type="STRING" id="857566.A0A1E3PII6"/>
<protein>
    <recommendedName>
        <fullName evidence="4">Pre-mRNA-splicing factor</fullName>
    </recommendedName>
</protein>
<evidence type="ECO:0000256" key="1">
    <source>
        <dbReference type="ARBA" id="ARBA00004123"/>
    </source>
</evidence>
<dbReference type="PANTHER" id="PTHR15818">
    <property type="entry name" value="G PATCH AND KOW-CONTAINING"/>
    <property type="match status" value="1"/>
</dbReference>
<feature type="region of interest" description="Disordered" evidence="5">
    <location>
        <begin position="243"/>
        <end position="297"/>
    </location>
</feature>